<comment type="similarity">
    <text evidence="2">Belongs to the prokaryotic molybdopterin-containing oxidoreductase family.</text>
</comment>
<dbReference type="Gene3D" id="3.30.2070.10">
    <property type="entry name" value="Formate dehydrogenase/DMSO reductase"/>
    <property type="match status" value="1"/>
</dbReference>
<dbReference type="PROSITE" id="PS00490">
    <property type="entry name" value="MOLYBDOPTERIN_PROK_2"/>
    <property type="match status" value="1"/>
</dbReference>
<dbReference type="Pfam" id="PF00384">
    <property type="entry name" value="Molybdopterin"/>
    <property type="match status" value="1"/>
</dbReference>
<dbReference type="GO" id="GO:0051536">
    <property type="term" value="F:iron-sulfur cluster binding"/>
    <property type="evidence" value="ECO:0007669"/>
    <property type="project" value="UniProtKB-KW"/>
</dbReference>
<keyword evidence="4" id="KW-0479">Metal-binding</keyword>
<dbReference type="InterPro" id="IPR006657">
    <property type="entry name" value="MoPterin_dinucl-bd_dom"/>
</dbReference>
<dbReference type="Proteomes" id="UP000230956">
    <property type="component" value="Unassembled WGS sequence"/>
</dbReference>
<dbReference type="InterPro" id="IPR009010">
    <property type="entry name" value="Asp_de-COase-like_dom_sf"/>
</dbReference>
<evidence type="ECO:0000256" key="2">
    <source>
        <dbReference type="ARBA" id="ARBA00010312"/>
    </source>
</evidence>
<dbReference type="EMBL" id="PFNG01000151">
    <property type="protein sequence ID" value="PIZ38314.1"/>
    <property type="molecule type" value="Genomic_DNA"/>
</dbReference>
<dbReference type="PANTHER" id="PTHR43742">
    <property type="entry name" value="TRIMETHYLAMINE-N-OXIDE REDUCTASE"/>
    <property type="match status" value="1"/>
</dbReference>
<keyword evidence="3" id="KW-0500">Molybdenum</keyword>
<dbReference type="InterPro" id="IPR050612">
    <property type="entry name" value="Prok_Mopterin_Oxidored"/>
</dbReference>
<proteinExistence type="inferred from homology"/>
<dbReference type="SUPFAM" id="SSF53706">
    <property type="entry name" value="Formate dehydrogenase/DMSO reductase, domains 1-3"/>
    <property type="match status" value="1"/>
</dbReference>
<dbReference type="SUPFAM" id="SSF50692">
    <property type="entry name" value="ADC-like"/>
    <property type="match status" value="1"/>
</dbReference>
<evidence type="ECO:0000256" key="6">
    <source>
        <dbReference type="ARBA" id="ARBA00023004"/>
    </source>
</evidence>
<dbReference type="InterPro" id="IPR006963">
    <property type="entry name" value="Mopterin_OxRdtase_4Fe-4S_dom"/>
</dbReference>
<evidence type="ECO:0000256" key="4">
    <source>
        <dbReference type="ARBA" id="ARBA00022723"/>
    </source>
</evidence>
<protein>
    <submittedName>
        <fullName evidence="9">Trimethylamine-N-oxide reductase</fullName>
    </submittedName>
</protein>
<sequence length="649" mass="71322">MKMSERRTVLTTCTRDCPDACGINVYVTNDRLVGLTGAKDHEITKHFLCRKALNYIQRFYSKDRILEPLIKVDGNWREISWETALSAIAGRLVQTIDQYGSLSVLHYQGSGSLGALKMLNKRFFNLLGGVTEASGSLCGGAGIAGQTMDFGYRTCHDPLDLLNSRLIVVWGRNPSETNMHLTHILKEARSGGARVILIDPVATDTARFCDMHISPKPGMDGYLALGMAKIIIESDLADKSFIDNHTANFAEYRSLVDSFDMETLSDKCGVSIENITGLATLYGGKKPAAIVCGWGLQRYAWGAETFRLIDALGAITGNIGIPGGGINHGHDELDYFDESVKGKEFARHSRKIPKPLLGKAIAELDDPPIKMAFINGGNPLNQSPNITSVAEALKNIDFVVVLEQFMTDTAESADVVLPVTTFLEEHDVIGSYWHNLVGLVNPAIEPVGNTRSDFEIYRDLAHFLGFGDEMAGTPESWIRKIIKPLKKSGITYESLLESHKRVPGAPMVAFEDRLFKTESGKFNFITGFSTSEIQSTDYPLVLLSTHSRSWIHSQLIPDENKSLPVAKVNPATAATYGIEDTETARVASAHGELTAIIKLDEGIRESVVRIDQGRWAKFGQSLNQLTPALMSNEGQNACYYQTAVKLEKI</sequence>
<feature type="domain" description="4Fe-4S Mo/W bis-MGD-type" evidence="8">
    <location>
        <begin position="6"/>
        <end position="63"/>
    </location>
</feature>
<name>A0A2M7T7J8_9ACTN</name>
<comment type="caution">
    <text evidence="9">The sequence shown here is derived from an EMBL/GenBank/DDBJ whole genome shotgun (WGS) entry which is preliminary data.</text>
</comment>
<organism evidence="9 10">
    <name type="scientific">Candidatus Aquicultor secundus</name>
    <dbReference type="NCBI Taxonomy" id="1973895"/>
    <lineage>
        <taxon>Bacteria</taxon>
        <taxon>Bacillati</taxon>
        <taxon>Actinomycetota</taxon>
        <taxon>Candidatus Aquicultoria</taxon>
        <taxon>Candidatus Aquicultorales</taxon>
        <taxon>Candidatus Aquicultoraceae</taxon>
        <taxon>Candidatus Aquicultor</taxon>
    </lineage>
</organism>
<keyword evidence="7" id="KW-0411">Iron-sulfur</keyword>
<dbReference type="Gene3D" id="2.20.25.90">
    <property type="entry name" value="ADC-like domains"/>
    <property type="match status" value="1"/>
</dbReference>
<evidence type="ECO:0000256" key="5">
    <source>
        <dbReference type="ARBA" id="ARBA00023002"/>
    </source>
</evidence>
<evidence type="ECO:0000256" key="7">
    <source>
        <dbReference type="ARBA" id="ARBA00023014"/>
    </source>
</evidence>
<dbReference type="Gene3D" id="3.40.50.740">
    <property type="match status" value="1"/>
</dbReference>
<evidence type="ECO:0000256" key="1">
    <source>
        <dbReference type="ARBA" id="ARBA00001942"/>
    </source>
</evidence>
<evidence type="ECO:0000313" key="9">
    <source>
        <dbReference type="EMBL" id="PIZ38314.1"/>
    </source>
</evidence>
<keyword evidence="5" id="KW-0560">Oxidoreductase</keyword>
<comment type="cofactor">
    <cofactor evidence="1">
        <name>Mo-bis(molybdopterin guanine dinucleotide)</name>
        <dbReference type="ChEBI" id="CHEBI:60539"/>
    </cofactor>
</comment>
<dbReference type="PANTHER" id="PTHR43742:SF6">
    <property type="entry name" value="OXIDOREDUCTASE YYAE-RELATED"/>
    <property type="match status" value="1"/>
</dbReference>
<dbReference type="GO" id="GO:0046872">
    <property type="term" value="F:metal ion binding"/>
    <property type="evidence" value="ECO:0007669"/>
    <property type="project" value="UniProtKB-KW"/>
</dbReference>
<reference evidence="10" key="1">
    <citation type="submission" date="2017-09" db="EMBL/GenBank/DDBJ databases">
        <title>Depth-based differentiation of microbial function through sediment-hosted aquifers and enrichment of novel symbionts in the deep terrestrial subsurface.</title>
        <authorList>
            <person name="Probst A.J."/>
            <person name="Ladd B."/>
            <person name="Jarett J.K."/>
            <person name="Geller-Mcgrath D.E."/>
            <person name="Sieber C.M.K."/>
            <person name="Emerson J.B."/>
            <person name="Anantharaman K."/>
            <person name="Thomas B.C."/>
            <person name="Malmstrom R."/>
            <person name="Stieglmeier M."/>
            <person name="Klingl A."/>
            <person name="Woyke T."/>
            <person name="Ryan C.M."/>
            <person name="Banfield J.F."/>
        </authorList>
    </citation>
    <scope>NUCLEOTIDE SEQUENCE [LARGE SCALE GENOMIC DNA]</scope>
</reference>
<evidence type="ECO:0000259" key="8">
    <source>
        <dbReference type="PROSITE" id="PS51669"/>
    </source>
</evidence>
<accession>A0A2M7T7J8</accession>
<evidence type="ECO:0000256" key="3">
    <source>
        <dbReference type="ARBA" id="ARBA00022505"/>
    </source>
</evidence>
<evidence type="ECO:0000313" key="10">
    <source>
        <dbReference type="Proteomes" id="UP000230956"/>
    </source>
</evidence>
<dbReference type="GO" id="GO:0016491">
    <property type="term" value="F:oxidoreductase activity"/>
    <property type="evidence" value="ECO:0007669"/>
    <property type="project" value="UniProtKB-KW"/>
</dbReference>
<dbReference type="InterPro" id="IPR006655">
    <property type="entry name" value="Mopterin_OxRdtase_prok_CS"/>
</dbReference>
<dbReference type="PROSITE" id="PS51669">
    <property type="entry name" value="4FE4S_MOW_BIS_MGD"/>
    <property type="match status" value="1"/>
</dbReference>
<dbReference type="Pfam" id="PF01568">
    <property type="entry name" value="Molydop_binding"/>
    <property type="match status" value="1"/>
</dbReference>
<keyword evidence="6" id="KW-0408">Iron</keyword>
<dbReference type="Pfam" id="PF04879">
    <property type="entry name" value="Molybdop_Fe4S4"/>
    <property type="match status" value="1"/>
</dbReference>
<dbReference type="SMART" id="SM00926">
    <property type="entry name" value="Molybdop_Fe4S4"/>
    <property type="match status" value="1"/>
</dbReference>
<dbReference type="Gene3D" id="3.40.228.10">
    <property type="entry name" value="Dimethylsulfoxide Reductase, domain 2"/>
    <property type="match status" value="1"/>
</dbReference>
<dbReference type="Gene3D" id="2.40.40.20">
    <property type="match status" value="1"/>
</dbReference>
<dbReference type="InterPro" id="IPR006656">
    <property type="entry name" value="Mopterin_OxRdtase"/>
</dbReference>
<dbReference type="GO" id="GO:0043546">
    <property type="term" value="F:molybdopterin cofactor binding"/>
    <property type="evidence" value="ECO:0007669"/>
    <property type="project" value="InterPro"/>
</dbReference>
<dbReference type="AlphaFoldDB" id="A0A2M7T7J8"/>
<gene>
    <name evidence="9" type="ORF">COY37_06250</name>
</gene>
<dbReference type="CDD" id="cd02766">
    <property type="entry name" value="MopB_3"/>
    <property type="match status" value="1"/>
</dbReference>